<comment type="caution">
    <text evidence="1">The sequence shown here is derived from an EMBL/GenBank/DDBJ whole genome shotgun (WGS) entry which is preliminary data.</text>
</comment>
<dbReference type="EMBL" id="LAZR01007550">
    <property type="protein sequence ID" value="KKM84550.1"/>
    <property type="molecule type" value="Genomic_DNA"/>
</dbReference>
<name>A0A0F9N720_9ZZZZ</name>
<organism evidence="1">
    <name type="scientific">marine sediment metagenome</name>
    <dbReference type="NCBI Taxonomy" id="412755"/>
    <lineage>
        <taxon>unclassified sequences</taxon>
        <taxon>metagenomes</taxon>
        <taxon>ecological metagenomes</taxon>
    </lineage>
</organism>
<gene>
    <name evidence="1" type="ORF">LCGC14_1298050</name>
</gene>
<protein>
    <submittedName>
        <fullName evidence="1">Uncharacterized protein</fullName>
    </submittedName>
</protein>
<sequence length="200" mass="23093">MENSFTLGRKLIETELDAGVLNFIIKPIIKTFYDLWAKQDARNNTLKQIKITLDAGLELLKNGASDENFSRIAEENFPKYLEADQTSLMANHEHKNYSRLKNVTKETFINYLKEIIKLLNVENDVKNYGDLCRVAFKLKELAEENLMRQLSFTEEAIKIIEEDPSILKVVVGKKTLVKVLRRGFEITKAEFINGLNDTYD</sequence>
<evidence type="ECO:0000313" key="1">
    <source>
        <dbReference type="EMBL" id="KKM84550.1"/>
    </source>
</evidence>
<reference evidence="1" key="1">
    <citation type="journal article" date="2015" name="Nature">
        <title>Complex archaea that bridge the gap between prokaryotes and eukaryotes.</title>
        <authorList>
            <person name="Spang A."/>
            <person name="Saw J.H."/>
            <person name="Jorgensen S.L."/>
            <person name="Zaremba-Niedzwiedzka K."/>
            <person name="Martijn J."/>
            <person name="Lind A.E."/>
            <person name="van Eijk R."/>
            <person name="Schleper C."/>
            <person name="Guy L."/>
            <person name="Ettema T.J."/>
        </authorList>
    </citation>
    <scope>NUCLEOTIDE SEQUENCE</scope>
</reference>
<dbReference type="AlphaFoldDB" id="A0A0F9N720"/>
<proteinExistence type="predicted"/>
<accession>A0A0F9N720</accession>